<evidence type="ECO:0000256" key="1">
    <source>
        <dbReference type="PROSITE-ProRule" id="PRU00339"/>
    </source>
</evidence>
<dbReference type="OrthoDB" id="3152727at2759"/>
<dbReference type="SUPFAM" id="SSF48452">
    <property type="entry name" value="TPR-like"/>
    <property type="match status" value="2"/>
</dbReference>
<dbReference type="Proteomes" id="UP000054248">
    <property type="component" value="Unassembled WGS sequence"/>
</dbReference>
<dbReference type="PROSITE" id="PS50005">
    <property type="entry name" value="TPR"/>
    <property type="match status" value="1"/>
</dbReference>
<dbReference type="InterPro" id="IPR019734">
    <property type="entry name" value="TPR_rpt"/>
</dbReference>
<dbReference type="InterPro" id="IPR011990">
    <property type="entry name" value="TPR-like_helical_dom_sf"/>
</dbReference>
<name>A0A0C3QNU8_9AGAM</name>
<dbReference type="EMBL" id="KN822990">
    <property type="protein sequence ID" value="KIO28839.1"/>
    <property type="molecule type" value="Genomic_DNA"/>
</dbReference>
<evidence type="ECO:0000313" key="2">
    <source>
        <dbReference type="EMBL" id="KIO28839.1"/>
    </source>
</evidence>
<proteinExistence type="predicted"/>
<dbReference type="HOGENOM" id="CLU_470251_0_0_1"/>
<keyword evidence="1" id="KW-0802">TPR repeat</keyword>
<feature type="repeat" description="TPR" evidence="1">
    <location>
        <begin position="181"/>
        <end position="214"/>
    </location>
</feature>
<reference evidence="3" key="2">
    <citation type="submission" date="2015-01" db="EMBL/GenBank/DDBJ databases">
        <title>Evolutionary Origins and Diversification of the Mycorrhizal Mutualists.</title>
        <authorList>
            <consortium name="DOE Joint Genome Institute"/>
            <consortium name="Mycorrhizal Genomics Consortium"/>
            <person name="Kohler A."/>
            <person name="Kuo A."/>
            <person name="Nagy L.G."/>
            <person name="Floudas D."/>
            <person name="Copeland A."/>
            <person name="Barry K.W."/>
            <person name="Cichocki N."/>
            <person name="Veneault-Fourrey C."/>
            <person name="LaButti K."/>
            <person name="Lindquist E.A."/>
            <person name="Lipzen A."/>
            <person name="Lundell T."/>
            <person name="Morin E."/>
            <person name="Murat C."/>
            <person name="Riley R."/>
            <person name="Ohm R."/>
            <person name="Sun H."/>
            <person name="Tunlid A."/>
            <person name="Henrissat B."/>
            <person name="Grigoriev I.V."/>
            <person name="Hibbett D.S."/>
            <person name="Martin F."/>
        </authorList>
    </citation>
    <scope>NUCLEOTIDE SEQUENCE [LARGE SCALE GENOMIC DNA]</scope>
    <source>
        <strain evidence="3">MUT 4182</strain>
    </source>
</reference>
<keyword evidence="3" id="KW-1185">Reference proteome</keyword>
<evidence type="ECO:0008006" key="4">
    <source>
        <dbReference type="Google" id="ProtNLM"/>
    </source>
</evidence>
<organism evidence="2 3">
    <name type="scientific">Tulasnella calospora MUT 4182</name>
    <dbReference type="NCBI Taxonomy" id="1051891"/>
    <lineage>
        <taxon>Eukaryota</taxon>
        <taxon>Fungi</taxon>
        <taxon>Dikarya</taxon>
        <taxon>Basidiomycota</taxon>
        <taxon>Agaricomycotina</taxon>
        <taxon>Agaricomycetes</taxon>
        <taxon>Cantharellales</taxon>
        <taxon>Tulasnellaceae</taxon>
        <taxon>Tulasnella</taxon>
    </lineage>
</organism>
<dbReference type="AlphaFoldDB" id="A0A0C3QNU8"/>
<dbReference type="Gene3D" id="1.25.40.10">
    <property type="entry name" value="Tetratricopeptide repeat domain"/>
    <property type="match status" value="2"/>
</dbReference>
<evidence type="ECO:0000313" key="3">
    <source>
        <dbReference type="Proteomes" id="UP000054248"/>
    </source>
</evidence>
<reference evidence="2 3" key="1">
    <citation type="submission" date="2014-04" db="EMBL/GenBank/DDBJ databases">
        <authorList>
            <consortium name="DOE Joint Genome Institute"/>
            <person name="Kuo A."/>
            <person name="Girlanda M."/>
            <person name="Perotto S."/>
            <person name="Kohler A."/>
            <person name="Nagy L.G."/>
            <person name="Floudas D."/>
            <person name="Copeland A."/>
            <person name="Barry K.W."/>
            <person name="Cichocki N."/>
            <person name="Veneault-Fourrey C."/>
            <person name="LaButti K."/>
            <person name="Lindquist E.A."/>
            <person name="Lipzen A."/>
            <person name="Lundell T."/>
            <person name="Morin E."/>
            <person name="Murat C."/>
            <person name="Sun H."/>
            <person name="Tunlid A."/>
            <person name="Henrissat B."/>
            <person name="Grigoriev I.V."/>
            <person name="Hibbett D.S."/>
            <person name="Martin F."/>
            <person name="Nordberg H.P."/>
            <person name="Cantor M.N."/>
            <person name="Hua S.X."/>
        </authorList>
    </citation>
    <scope>NUCLEOTIDE SEQUENCE [LARGE SCALE GENOMIC DNA]</scope>
    <source>
        <strain evidence="2 3">MUT 4182</strain>
    </source>
</reference>
<sequence length="580" mass="64065">MYRTAQAAKHLIRVPAWSLRQPSRALTGLAASKQDASQLLRAEIVSTSNLVPQSRLSITTKPTLGWLDQWDTSSRRKQASPSTFKGCFSNVLALGQCLAEEGSLERAKALLDALAKFHGQYSGCLAQVAAWRSLAELRETQSLISRDLGKKREAVGAAREAASLWERLVRLDPTTYEDHYGASLVNLGSRLHEANDMDTAIESFEQAVVIARKRRGLKTEQEVLASLGTALQCLSLVIAREQPEQALKYAIEVAELAEAASNDKDRESLPAAMAAHSLVLQHHLALKHFNLAKQTVDRQFRILSHLDDQPDSNFREAISILTDCANSFLQASEYNQTRRILEAIFVCPMISKILPEAQGRLSYLRAVCLMEEGRVESAAREMQASIRLFKDAEIPDEAQLASAYSEYSRILAALSSPTEGYAACKEAVGLQRSFLNSTTPVEAAERVNLATYLLQLAQHELDSSTFDEAIQLVDDALEICRQHPEVEATHDCLAAGYALRVKACLGNGDHAEVVRTAEGLHIILETFLEEENRAAVTFQRLLESLEAMIPSLEYLGREEEAAAARTLMDRLRSIQAGDNH</sequence>
<protein>
    <recommendedName>
        <fullName evidence="4">MalT-like TPR region domain-containing protein</fullName>
    </recommendedName>
</protein>
<gene>
    <name evidence="2" type="ORF">M407DRAFT_22090</name>
</gene>
<accession>A0A0C3QNU8</accession>